<dbReference type="PANTHER" id="PTHR43409">
    <property type="entry name" value="ANAEROBIC MAGNESIUM-PROTOPORPHYRIN IX MONOMETHYL ESTER CYCLASE-RELATED"/>
    <property type="match status" value="1"/>
</dbReference>
<evidence type="ECO:0000313" key="7">
    <source>
        <dbReference type="Proteomes" id="UP000030428"/>
    </source>
</evidence>
<keyword evidence="5" id="KW-0411">Iron-sulfur</keyword>
<evidence type="ECO:0000313" key="6">
    <source>
        <dbReference type="EMBL" id="KHD11817.1"/>
    </source>
</evidence>
<gene>
    <name evidence="6" type="ORF">PN36_21370</name>
</gene>
<dbReference type="SFLD" id="SFLDG01082">
    <property type="entry name" value="B12-binding_domain_containing"/>
    <property type="match status" value="1"/>
</dbReference>
<dbReference type="InterPro" id="IPR058240">
    <property type="entry name" value="rSAM_sf"/>
</dbReference>
<organism evidence="6 7">
    <name type="scientific">Candidatus Thiomargarita nelsonii</name>
    <dbReference type="NCBI Taxonomy" id="1003181"/>
    <lineage>
        <taxon>Bacteria</taxon>
        <taxon>Pseudomonadati</taxon>
        <taxon>Pseudomonadota</taxon>
        <taxon>Gammaproteobacteria</taxon>
        <taxon>Thiotrichales</taxon>
        <taxon>Thiotrichaceae</taxon>
        <taxon>Thiomargarita</taxon>
    </lineage>
</organism>
<dbReference type="InterPro" id="IPR013785">
    <property type="entry name" value="Aldolase_TIM"/>
</dbReference>
<keyword evidence="4" id="KW-0408">Iron</keyword>
<accession>A0A0A6PME5</accession>
<keyword evidence="2" id="KW-0949">S-adenosyl-L-methionine</keyword>
<evidence type="ECO:0000256" key="5">
    <source>
        <dbReference type="ARBA" id="ARBA00023014"/>
    </source>
</evidence>
<protein>
    <submittedName>
        <fullName evidence="6">Radical SAM protein</fullName>
    </submittedName>
</protein>
<comment type="caution">
    <text evidence="6">The sequence shown here is derived from an EMBL/GenBank/DDBJ whole genome shotgun (WGS) entry which is preliminary data.</text>
</comment>
<dbReference type="InterPro" id="IPR051198">
    <property type="entry name" value="BchE-like"/>
</dbReference>
<proteinExistence type="predicted"/>
<dbReference type="AlphaFoldDB" id="A0A0A6PME5"/>
<dbReference type="GO" id="GO:0003824">
    <property type="term" value="F:catalytic activity"/>
    <property type="evidence" value="ECO:0007669"/>
    <property type="project" value="InterPro"/>
</dbReference>
<dbReference type="GO" id="GO:0046872">
    <property type="term" value="F:metal ion binding"/>
    <property type="evidence" value="ECO:0007669"/>
    <property type="project" value="UniProtKB-KW"/>
</dbReference>
<dbReference type="InterPro" id="IPR007197">
    <property type="entry name" value="rSAM"/>
</dbReference>
<reference evidence="6 7" key="1">
    <citation type="journal article" date="2016" name="Front. Microbiol.">
        <title>Single-Cell (Meta-)Genomics of a Dimorphic Candidatus Thiomargarita nelsonii Reveals Genomic Plasticity.</title>
        <authorList>
            <person name="Flood B.E."/>
            <person name="Fliss P."/>
            <person name="Jones D.S."/>
            <person name="Dick G.J."/>
            <person name="Jain S."/>
            <person name="Kaster A.K."/>
            <person name="Winkel M."/>
            <person name="Mussmann M."/>
            <person name="Bailey J."/>
        </authorList>
    </citation>
    <scope>NUCLEOTIDE SEQUENCE [LARGE SCALE GENOMIC DNA]</scope>
    <source>
        <strain evidence="6">Hydrate Ridge</strain>
    </source>
</reference>
<dbReference type="Gene3D" id="3.20.20.70">
    <property type="entry name" value="Aldolase class I"/>
    <property type="match status" value="1"/>
</dbReference>
<comment type="cofactor">
    <cofactor evidence="1">
        <name>[4Fe-4S] cluster</name>
        <dbReference type="ChEBI" id="CHEBI:49883"/>
    </cofactor>
</comment>
<sequence length="499" mass="55703">MPSQNTPTIGLVELPELGLFDPNGKNLLADRRGTALISKQVLLSNLQAAGFDAQLINLRKGKHQEAFGKVIWNDTELTKTYLGQKINDIDPSAYEAWGVTNNFSQHRDIARMTIKHLASKGRPVVVGGSDAIADPQVYFAAGATAVVLDKSGAANGPIMDYVLGKKPREELSGVILANSSQQPSPRVKRPLSPEEWALPELSIVQQCLGTTYKDLHLPKEGALIGSVFADMGCDRKCDFCQTPNYRLGYRAMSPDRTLQWFKAQKDAGAWGVINSSDQFLGRILKKGGREDILEIMKGIREMELAVFYPNGLELKKTTMGRGINRKEGMDLRPDEELIKALWGWDGKTGCYLAYIPAERPVFGRQNYAKLLPWREHCEIMKAIVRAGLPHIIYGCIIGFPDDSDETLLRLEEAIVKLYEELLAINPSLNFQVLPVSIFPIPGTPQSEQIYKSGLLRFDDPTIFGGVWTPSVDTHYLSYKEVVKWQRHLMQIGSSYMQHQ</sequence>
<keyword evidence="3" id="KW-0479">Metal-binding</keyword>
<keyword evidence="7" id="KW-1185">Reference proteome</keyword>
<evidence type="ECO:0000256" key="2">
    <source>
        <dbReference type="ARBA" id="ARBA00022691"/>
    </source>
</evidence>
<dbReference type="GO" id="GO:0051536">
    <property type="term" value="F:iron-sulfur cluster binding"/>
    <property type="evidence" value="ECO:0007669"/>
    <property type="project" value="UniProtKB-KW"/>
</dbReference>
<dbReference type="EMBL" id="JSZA02000096">
    <property type="protein sequence ID" value="KHD11817.1"/>
    <property type="molecule type" value="Genomic_DNA"/>
</dbReference>
<dbReference type="SFLD" id="SFLDS00029">
    <property type="entry name" value="Radical_SAM"/>
    <property type="match status" value="1"/>
</dbReference>
<name>A0A0A6PME5_9GAMM</name>
<evidence type="ECO:0000256" key="4">
    <source>
        <dbReference type="ARBA" id="ARBA00023004"/>
    </source>
</evidence>
<dbReference type="Proteomes" id="UP000030428">
    <property type="component" value="Unassembled WGS sequence"/>
</dbReference>
<dbReference type="SUPFAM" id="SSF102114">
    <property type="entry name" value="Radical SAM enzymes"/>
    <property type="match status" value="1"/>
</dbReference>
<evidence type="ECO:0000256" key="3">
    <source>
        <dbReference type="ARBA" id="ARBA00022723"/>
    </source>
</evidence>
<evidence type="ECO:0000256" key="1">
    <source>
        <dbReference type="ARBA" id="ARBA00001966"/>
    </source>
</evidence>